<evidence type="ECO:0000259" key="4">
    <source>
        <dbReference type="Pfam" id="PF03446"/>
    </source>
</evidence>
<evidence type="ECO:0000313" key="7">
    <source>
        <dbReference type="Proteomes" id="UP001595456"/>
    </source>
</evidence>
<reference evidence="7" key="1">
    <citation type="journal article" date="2019" name="Int. J. Syst. Evol. Microbiol.">
        <title>The Global Catalogue of Microorganisms (GCM) 10K type strain sequencing project: providing services to taxonomists for standard genome sequencing and annotation.</title>
        <authorList>
            <consortium name="The Broad Institute Genomics Platform"/>
            <consortium name="The Broad Institute Genome Sequencing Center for Infectious Disease"/>
            <person name="Wu L."/>
            <person name="Ma J."/>
        </authorList>
    </citation>
    <scope>NUCLEOTIDE SEQUENCE [LARGE SCALE GENOMIC DNA]</scope>
    <source>
        <strain evidence="7">KCTC 52607</strain>
    </source>
</reference>
<proteinExistence type="inferred from homology"/>
<dbReference type="EC" id="1.1.-.-" evidence="6"/>
<dbReference type="Proteomes" id="UP001595456">
    <property type="component" value="Unassembled WGS sequence"/>
</dbReference>
<comment type="similarity">
    <text evidence="1">Belongs to the HIBADH-related family.</text>
</comment>
<dbReference type="GO" id="GO:0016491">
    <property type="term" value="F:oxidoreductase activity"/>
    <property type="evidence" value="ECO:0007669"/>
    <property type="project" value="UniProtKB-KW"/>
</dbReference>
<feature type="domain" description="3-hydroxyisobutyrate dehydrogenase-like NAD-binding" evidence="5">
    <location>
        <begin position="174"/>
        <end position="294"/>
    </location>
</feature>
<evidence type="ECO:0000256" key="1">
    <source>
        <dbReference type="ARBA" id="ARBA00009080"/>
    </source>
</evidence>
<accession>A0ABV7E7P5</accession>
<keyword evidence="2 6" id="KW-0560">Oxidoreductase</keyword>
<dbReference type="PIRSF" id="PIRSF000103">
    <property type="entry name" value="HIBADH"/>
    <property type="match status" value="1"/>
</dbReference>
<dbReference type="InterPro" id="IPR002204">
    <property type="entry name" value="3-OH-isobutyrate_DH-rel_CS"/>
</dbReference>
<dbReference type="Pfam" id="PF14833">
    <property type="entry name" value="NAD_binding_11"/>
    <property type="match status" value="1"/>
</dbReference>
<dbReference type="EMBL" id="JBHRST010000019">
    <property type="protein sequence ID" value="MFC3098587.1"/>
    <property type="molecule type" value="Genomic_DNA"/>
</dbReference>
<dbReference type="RefSeq" id="WP_336927426.1">
    <property type="nucleotide sequence ID" value="NZ_JBANRO010000014.1"/>
</dbReference>
<dbReference type="Gene3D" id="3.40.50.720">
    <property type="entry name" value="NAD(P)-binding Rossmann-like Domain"/>
    <property type="match status" value="1"/>
</dbReference>
<evidence type="ECO:0000256" key="3">
    <source>
        <dbReference type="ARBA" id="ARBA00023027"/>
    </source>
</evidence>
<dbReference type="PANTHER" id="PTHR43060">
    <property type="entry name" value="3-HYDROXYISOBUTYRATE DEHYDROGENASE-LIKE 1, MITOCHONDRIAL-RELATED"/>
    <property type="match status" value="1"/>
</dbReference>
<dbReference type="InterPro" id="IPR029154">
    <property type="entry name" value="HIBADH-like_NADP-bd"/>
</dbReference>
<dbReference type="InterPro" id="IPR006115">
    <property type="entry name" value="6PGDH_NADP-bd"/>
</dbReference>
<comment type="caution">
    <text evidence="6">The sequence shown here is derived from an EMBL/GenBank/DDBJ whole genome shotgun (WGS) entry which is preliminary data.</text>
</comment>
<protein>
    <submittedName>
        <fullName evidence="6">NAD(P)-dependent oxidoreductase</fullName>
        <ecNumber evidence="6">1.1.-.-</ecNumber>
    </submittedName>
</protein>
<dbReference type="Gene3D" id="1.10.1040.10">
    <property type="entry name" value="N-(1-d-carboxylethyl)-l-norvaline Dehydrogenase, domain 2"/>
    <property type="match status" value="1"/>
</dbReference>
<evidence type="ECO:0000259" key="5">
    <source>
        <dbReference type="Pfam" id="PF14833"/>
    </source>
</evidence>
<organism evidence="6 7">
    <name type="scientific">Alteraurantiacibacter palmitatis</name>
    <dbReference type="NCBI Taxonomy" id="2054628"/>
    <lineage>
        <taxon>Bacteria</taxon>
        <taxon>Pseudomonadati</taxon>
        <taxon>Pseudomonadota</taxon>
        <taxon>Alphaproteobacteria</taxon>
        <taxon>Sphingomonadales</taxon>
        <taxon>Erythrobacteraceae</taxon>
        <taxon>Alteraurantiacibacter</taxon>
    </lineage>
</organism>
<keyword evidence="3" id="KW-0520">NAD</keyword>
<dbReference type="InterPro" id="IPR015815">
    <property type="entry name" value="HIBADH-related"/>
</dbReference>
<dbReference type="InterPro" id="IPR013328">
    <property type="entry name" value="6PGD_dom2"/>
</dbReference>
<evidence type="ECO:0000313" key="6">
    <source>
        <dbReference type="EMBL" id="MFC3098587.1"/>
    </source>
</evidence>
<dbReference type="PROSITE" id="PS00895">
    <property type="entry name" value="3_HYDROXYISOBUT_DH"/>
    <property type="match status" value="1"/>
</dbReference>
<dbReference type="InterPro" id="IPR008927">
    <property type="entry name" value="6-PGluconate_DH-like_C_sf"/>
</dbReference>
<dbReference type="InterPro" id="IPR036291">
    <property type="entry name" value="NAD(P)-bd_dom_sf"/>
</dbReference>
<keyword evidence="7" id="KW-1185">Reference proteome</keyword>
<name>A0ABV7E7P5_9SPHN</name>
<gene>
    <name evidence="6" type="ORF">ACFODU_12390</name>
</gene>
<dbReference type="SUPFAM" id="SSF51735">
    <property type="entry name" value="NAD(P)-binding Rossmann-fold domains"/>
    <property type="match status" value="1"/>
</dbReference>
<dbReference type="PANTHER" id="PTHR43060:SF15">
    <property type="entry name" value="3-HYDROXYISOBUTYRATE DEHYDROGENASE-LIKE 1, MITOCHONDRIAL-RELATED"/>
    <property type="match status" value="1"/>
</dbReference>
<dbReference type="Pfam" id="PF03446">
    <property type="entry name" value="NAD_binding_2"/>
    <property type="match status" value="1"/>
</dbReference>
<feature type="domain" description="6-phosphogluconate dehydrogenase NADP-binding" evidence="4">
    <location>
        <begin position="6"/>
        <end position="171"/>
    </location>
</feature>
<sequence>MTDSLSIAFLGLGTMGAPMACHLSRAGHRVTGWNRSDARGAAFLQRARTAGLAVDLARSAAAAVSDADAVLTCLGKDDDLADVVLGEDGVLAQMKPGALFVDHTTVSPALARRIAAEAEARGLLALDAPVSGGQAGAENGALSIMCGGSEAAMQAAQGVLAAYAKAIVHIGPAGAGQGAKAVNQVCIAGVLAGLSEALRLAQASGLDTAKVFDAISGGAAQSWQMDNRWASMAEGQFDFGFAVDWMRKDLAIALAEGRACGLSLPVTALVDQFYATVQQMGGGRQDTSALVRHLGRGDAA</sequence>
<evidence type="ECO:0000256" key="2">
    <source>
        <dbReference type="ARBA" id="ARBA00023002"/>
    </source>
</evidence>
<dbReference type="SUPFAM" id="SSF48179">
    <property type="entry name" value="6-phosphogluconate dehydrogenase C-terminal domain-like"/>
    <property type="match status" value="1"/>
</dbReference>